<proteinExistence type="predicted"/>
<dbReference type="InterPro" id="IPR045063">
    <property type="entry name" value="Dynamin_N"/>
</dbReference>
<organism evidence="3 4">
    <name type="scientific">Aporhodopirellula aestuarii</name>
    <dbReference type="NCBI Taxonomy" id="2950107"/>
    <lineage>
        <taxon>Bacteria</taxon>
        <taxon>Pseudomonadati</taxon>
        <taxon>Planctomycetota</taxon>
        <taxon>Planctomycetia</taxon>
        <taxon>Pirellulales</taxon>
        <taxon>Pirellulaceae</taxon>
        <taxon>Aporhodopirellula</taxon>
    </lineage>
</organism>
<dbReference type="EMBL" id="JAMQBK010000039">
    <property type="protein sequence ID" value="MCM2371873.1"/>
    <property type="molecule type" value="Genomic_DNA"/>
</dbReference>
<gene>
    <name evidence="3" type="ORF">NB063_14785</name>
</gene>
<keyword evidence="4" id="KW-1185">Reference proteome</keyword>
<evidence type="ECO:0000313" key="4">
    <source>
        <dbReference type="Proteomes" id="UP001202961"/>
    </source>
</evidence>
<evidence type="ECO:0000313" key="3">
    <source>
        <dbReference type="EMBL" id="MCM2371873.1"/>
    </source>
</evidence>
<dbReference type="PANTHER" id="PTHR43681:SF1">
    <property type="entry name" value="SARCALUMENIN"/>
    <property type="match status" value="1"/>
</dbReference>
<dbReference type="SUPFAM" id="SSF52540">
    <property type="entry name" value="P-loop containing nucleoside triphosphate hydrolases"/>
    <property type="match status" value="1"/>
</dbReference>
<accession>A0ABT0U651</accession>
<name>A0ABT0U651_9BACT</name>
<feature type="domain" description="Dynamin N-terminal" evidence="2">
    <location>
        <begin position="50"/>
        <end position="179"/>
    </location>
</feature>
<dbReference type="Gene3D" id="3.40.50.300">
    <property type="entry name" value="P-loop containing nucleotide triphosphate hydrolases"/>
    <property type="match status" value="1"/>
</dbReference>
<keyword evidence="1" id="KW-0175">Coiled coil</keyword>
<sequence>MLVFDLNDVQQYVKKVCDEIPGLLGRHSITSDLVAQVTGLRADIDKPFTVAIVGQMRVGKSSLINALLEKDIAITGVTETTATVNWIHHGTDPNIARVHWRDRPPETIPRGELDKWTGDSELAANTRSIELFDDAAFLKIASIVDTPGLRSVIAAHESATESFIGINGANDKNAERCADQTQQLGLQADAIVYVIMPVARETDDQFLDAFRNATRLPGSSNYNSIAVLHKWETLNTDDLLDERDRKASKIAASLSEHLATVLPVSAPLARAVFSLNDRHWQTILELGKPDNDSIREKMLRHERAFVRELPECSVAVAERKDLLLLGVPWPSLRTIIGIAANVQGTSINELRQRVRAISQIDDLKQILEQRFFSRSRAIKMLRLTTRASQPCQLAMTRLQNETEKLKTNLNRSSNVLALLQQRIELGDTDLQSVVRHTQESQQVIESQLEKLTDTLETLGERFETLQTIHDGCDGDLAGIEAIAESQLDELPAELRDTLRYVFGQHGVSVGERMRGLHRSRNPSEAIVELVGTLRGYVDKGSPRTHHTCQHAIDRLEQLYHHIELSGQREKIAS</sequence>
<comment type="caution">
    <text evidence="3">The sequence shown here is derived from an EMBL/GenBank/DDBJ whole genome shotgun (WGS) entry which is preliminary data.</text>
</comment>
<dbReference type="RefSeq" id="WP_250929506.1">
    <property type="nucleotide sequence ID" value="NZ_JAMQBK010000039.1"/>
</dbReference>
<dbReference type="InterPro" id="IPR027417">
    <property type="entry name" value="P-loop_NTPase"/>
</dbReference>
<evidence type="ECO:0000256" key="1">
    <source>
        <dbReference type="SAM" id="Coils"/>
    </source>
</evidence>
<dbReference type="Proteomes" id="UP001202961">
    <property type="component" value="Unassembled WGS sequence"/>
</dbReference>
<protein>
    <submittedName>
        <fullName evidence="3">Dynamin family protein</fullName>
    </submittedName>
</protein>
<dbReference type="InterPro" id="IPR051943">
    <property type="entry name" value="TRAFAC_Dynamin-like_GTPase"/>
</dbReference>
<feature type="coiled-coil region" evidence="1">
    <location>
        <begin position="441"/>
        <end position="468"/>
    </location>
</feature>
<reference evidence="3 4" key="1">
    <citation type="journal article" date="2022" name="Syst. Appl. Microbiol.">
        <title>Rhodopirellula aestuarii sp. nov., a novel member of the genus Rhodopirellula isolated from brackish sediments collected in the Tagus River estuary, Portugal.</title>
        <authorList>
            <person name="Vitorino I.R."/>
            <person name="Klimek D."/>
            <person name="Calusinska M."/>
            <person name="Lobo-da-Cunha A."/>
            <person name="Vasconcelos V."/>
            <person name="Lage O.M."/>
        </authorList>
    </citation>
    <scope>NUCLEOTIDE SEQUENCE [LARGE SCALE GENOMIC DNA]</scope>
    <source>
        <strain evidence="3 4">ICT_H3.1</strain>
    </source>
</reference>
<evidence type="ECO:0000259" key="2">
    <source>
        <dbReference type="Pfam" id="PF00350"/>
    </source>
</evidence>
<dbReference type="Pfam" id="PF00350">
    <property type="entry name" value="Dynamin_N"/>
    <property type="match status" value="1"/>
</dbReference>
<dbReference type="PANTHER" id="PTHR43681">
    <property type="entry name" value="TRANSMEMBRANE GTPASE FZO"/>
    <property type="match status" value="1"/>
</dbReference>